<feature type="chain" id="PRO_5010183446" evidence="3">
    <location>
        <begin position="30"/>
        <end position="394"/>
    </location>
</feature>
<reference evidence="6" key="1">
    <citation type="submission" date="2016-10" db="EMBL/GenBank/DDBJ databases">
        <authorList>
            <person name="Varghese N."/>
        </authorList>
    </citation>
    <scope>NUCLEOTIDE SEQUENCE [LARGE SCALE GENOMIC DNA]</scope>
    <source>
        <strain evidence="6">GAS106B</strain>
    </source>
</reference>
<proteinExistence type="inferred from homology"/>
<dbReference type="InterPro" id="IPR028081">
    <property type="entry name" value="Leu-bd"/>
</dbReference>
<accession>A0A1H1HU32</accession>
<dbReference type="Proteomes" id="UP000183487">
    <property type="component" value="Unassembled WGS sequence"/>
</dbReference>
<dbReference type="CDD" id="cd06336">
    <property type="entry name" value="PBP1_ABC_ligand_binding-like"/>
    <property type="match status" value="1"/>
</dbReference>
<name>A0A1H1HU32_9BURK</name>
<feature type="signal peptide" evidence="3">
    <location>
        <begin position="1"/>
        <end position="29"/>
    </location>
</feature>
<evidence type="ECO:0000313" key="5">
    <source>
        <dbReference type="EMBL" id="SDR28927.1"/>
    </source>
</evidence>
<dbReference type="OrthoDB" id="5289062at2"/>
<comment type="similarity">
    <text evidence="1">Belongs to the leucine-binding protein family.</text>
</comment>
<evidence type="ECO:0000313" key="6">
    <source>
        <dbReference type="Proteomes" id="UP000183487"/>
    </source>
</evidence>
<dbReference type="EMBL" id="FNKP01000002">
    <property type="protein sequence ID" value="SDR28927.1"/>
    <property type="molecule type" value="Genomic_DNA"/>
</dbReference>
<evidence type="ECO:0000259" key="4">
    <source>
        <dbReference type="Pfam" id="PF13458"/>
    </source>
</evidence>
<dbReference type="Pfam" id="PF13458">
    <property type="entry name" value="Peripla_BP_6"/>
    <property type="match status" value="1"/>
</dbReference>
<dbReference type="RefSeq" id="WP_074768377.1">
    <property type="nucleotide sequence ID" value="NZ_FNKP01000002.1"/>
</dbReference>
<dbReference type="PANTHER" id="PTHR30483:SF6">
    <property type="entry name" value="PERIPLASMIC BINDING PROTEIN OF ABC TRANSPORTER FOR NATURAL AMINO ACIDS"/>
    <property type="match status" value="1"/>
</dbReference>
<dbReference type="InterPro" id="IPR028082">
    <property type="entry name" value="Peripla_BP_I"/>
</dbReference>
<feature type="domain" description="Leucine-binding protein" evidence="4">
    <location>
        <begin position="33"/>
        <end position="342"/>
    </location>
</feature>
<dbReference type="InterPro" id="IPR051010">
    <property type="entry name" value="BCAA_transport"/>
</dbReference>
<dbReference type="AlphaFoldDB" id="A0A1H1HU32"/>
<dbReference type="SUPFAM" id="SSF53822">
    <property type="entry name" value="Periplasmic binding protein-like I"/>
    <property type="match status" value="1"/>
</dbReference>
<keyword evidence="6" id="KW-1185">Reference proteome</keyword>
<protein>
    <submittedName>
        <fullName evidence="5">Amino acid/amide ABC transporter substrate-binding protein, HAAT family</fullName>
    </submittedName>
</protein>
<dbReference type="Gene3D" id="3.40.50.2300">
    <property type="match status" value="2"/>
</dbReference>
<gene>
    <name evidence="5" type="ORF">SAMN05443245_4297</name>
</gene>
<evidence type="ECO:0000256" key="3">
    <source>
        <dbReference type="SAM" id="SignalP"/>
    </source>
</evidence>
<evidence type="ECO:0000256" key="2">
    <source>
        <dbReference type="ARBA" id="ARBA00022729"/>
    </source>
</evidence>
<dbReference type="PANTHER" id="PTHR30483">
    <property type="entry name" value="LEUCINE-SPECIFIC-BINDING PROTEIN"/>
    <property type="match status" value="1"/>
</dbReference>
<keyword evidence="2 3" id="KW-0732">Signal</keyword>
<evidence type="ECO:0000256" key="1">
    <source>
        <dbReference type="ARBA" id="ARBA00010062"/>
    </source>
</evidence>
<organism evidence="5 6">
    <name type="scientific">Paraburkholderia fungorum</name>
    <dbReference type="NCBI Taxonomy" id="134537"/>
    <lineage>
        <taxon>Bacteria</taxon>
        <taxon>Pseudomonadati</taxon>
        <taxon>Pseudomonadota</taxon>
        <taxon>Betaproteobacteria</taxon>
        <taxon>Burkholderiales</taxon>
        <taxon>Burkholderiaceae</taxon>
        <taxon>Paraburkholderia</taxon>
    </lineage>
</organism>
<sequence length="394" mass="41275">MTIKRLCKRTGLVAAVATTALMGAGAAMAQQVVHIGYSGPLSGGAAKYGQEVLDGMQMAAADVNQAGVEVAGKKIKLEIVPLDDKYNPSETAINARRLAQEQQAAVVLVPHSGGGFAVQTSNEQQKLLLLSYTSVPQISERGNKLTVRIPPAFTSYLNSFVKYEMATYGKKVALAATDTEYGKVWVAAFKPAWEAAGGTVVADNAMSYNRATDFYSGVSRVLAAKPDVMFIGGPSEPTGLVAQQARELGFKGGFIVMDQAKLDEVAKVTNGYAALNGAIGVLPLAADDTPSAKAFVERFRKTHGGRDPSQEVSLNYTAVYATAIAMKLAGSVSDATAIRNNFDKAVKMLPPQNNPHGVTAVDDHGGFVIGNPLAAVVQNGQLKPAALSTLTAAK</sequence>